<dbReference type="HOGENOM" id="CLU_031864_5_0_11"/>
<name>A0A0B6F0Y0_9CORY</name>
<evidence type="ECO:0000259" key="4">
    <source>
        <dbReference type="Pfam" id="PF07992"/>
    </source>
</evidence>
<dbReference type="SUPFAM" id="SSF51905">
    <property type="entry name" value="FAD/NAD(P)-binding domain"/>
    <property type="match status" value="2"/>
</dbReference>
<dbReference type="InterPro" id="IPR023753">
    <property type="entry name" value="FAD/NAD-binding_dom"/>
</dbReference>
<keyword evidence="2" id="KW-0560">Oxidoreductase</keyword>
<reference evidence="5 6" key="1">
    <citation type="journal article" date="2015" name="Genome Announc.">
        <title>Complete Genome Sequence and Annotation of Corynebacterium singulare DSM 44357, Isolated from a Human Semen Specimen.</title>
        <authorList>
            <person name="Merten M."/>
            <person name="Brinkrolf K."/>
            <person name="Albersmeier A."/>
            <person name="Kutter Y."/>
            <person name="Ruckert C."/>
            <person name="Tauch A."/>
        </authorList>
    </citation>
    <scope>NUCLEOTIDE SEQUENCE [LARGE SCALE GENOMIC DNA]</scope>
    <source>
        <strain evidence="5">IBS B52218</strain>
    </source>
</reference>
<evidence type="ECO:0000256" key="2">
    <source>
        <dbReference type="ARBA" id="ARBA00023002"/>
    </source>
</evidence>
<dbReference type="RefSeq" id="WP_042528777.1">
    <property type="nucleotide sequence ID" value="NZ_CP010827.1"/>
</dbReference>
<dbReference type="KEGG" id="csx:CSING_00535"/>
<dbReference type="EMBL" id="CP010827">
    <property type="protein sequence ID" value="AJI77676.1"/>
    <property type="molecule type" value="Genomic_DNA"/>
</dbReference>
<dbReference type="AlphaFoldDB" id="A0A0B6F0Y0"/>
<dbReference type="InterPro" id="IPR050097">
    <property type="entry name" value="Ferredoxin-NADP_redctase_2"/>
</dbReference>
<evidence type="ECO:0000313" key="6">
    <source>
        <dbReference type="Proteomes" id="UP000031890"/>
    </source>
</evidence>
<dbReference type="PRINTS" id="PR00469">
    <property type="entry name" value="PNDRDTASEII"/>
</dbReference>
<proteinExistence type="predicted"/>
<dbReference type="GO" id="GO:0004791">
    <property type="term" value="F:thioredoxin-disulfide reductase (NADPH) activity"/>
    <property type="evidence" value="ECO:0007669"/>
    <property type="project" value="UniProtKB-EC"/>
</dbReference>
<dbReference type="OrthoDB" id="9786503at2"/>
<gene>
    <name evidence="5" type="ORF">CSING_00535</name>
</gene>
<dbReference type="PANTHER" id="PTHR48105">
    <property type="entry name" value="THIOREDOXIN REDUCTASE 1-RELATED-RELATED"/>
    <property type="match status" value="1"/>
</dbReference>
<keyword evidence="1" id="KW-0285">Flavoprotein</keyword>
<sequence>MQTVDTLIIGGGAAGLQAALVMVRARRSVLVVDSATPRNRFAHEIHGVIALEGTPPLEFQERGKEHVRNYGVQIVKATVDSVTDNDRTLTATLSNGDTVAARSIIVASGVEDVHPAIPGLEENWGNTVLHCPYCHGYEVADKNLGVLCIGEFSLQHAAILRQWSQNITFFTNGMELNEQQRSHLTRRGMALVDGPITAFHDGKVQVGDDDHAVDALFYMPIPHPHDEFLADLNLERHSPPSGMGGSLIKVGPAGATSHARIWAVGNVVNPPAQVAMAMGEANAAAIAVNAFLVEDDWI</sequence>
<dbReference type="STRING" id="161899.CSING_00535"/>
<dbReference type="PRINTS" id="PR00368">
    <property type="entry name" value="FADPNR"/>
</dbReference>
<evidence type="ECO:0000256" key="3">
    <source>
        <dbReference type="ARBA" id="ARBA00048132"/>
    </source>
</evidence>
<accession>A0A0B6F0Y0</accession>
<comment type="catalytic activity">
    <reaction evidence="3">
        <text>[thioredoxin]-dithiol + NADP(+) = [thioredoxin]-disulfide + NADPH + H(+)</text>
        <dbReference type="Rhea" id="RHEA:20345"/>
        <dbReference type="Rhea" id="RHEA-COMP:10698"/>
        <dbReference type="Rhea" id="RHEA-COMP:10700"/>
        <dbReference type="ChEBI" id="CHEBI:15378"/>
        <dbReference type="ChEBI" id="CHEBI:29950"/>
        <dbReference type="ChEBI" id="CHEBI:50058"/>
        <dbReference type="ChEBI" id="CHEBI:57783"/>
        <dbReference type="ChEBI" id="CHEBI:58349"/>
        <dbReference type="EC" id="1.8.1.9"/>
    </reaction>
</comment>
<dbReference type="Gene3D" id="3.50.50.60">
    <property type="entry name" value="FAD/NAD(P)-binding domain"/>
    <property type="match status" value="2"/>
</dbReference>
<organism evidence="5 6">
    <name type="scientific">Corynebacterium singulare</name>
    <dbReference type="NCBI Taxonomy" id="161899"/>
    <lineage>
        <taxon>Bacteria</taxon>
        <taxon>Bacillati</taxon>
        <taxon>Actinomycetota</taxon>
        <taxon>Actinomycetes</taxon>
        <taxon>Mycobacteriales</taxon>
        <taxon>Corynebacteriaceae</taxon>
        <taxon>Corynebacterium</taxon>
    </lineage>
</organism>
<dbReference type="InterPro" id="IPR036188">
    <property type="entry name" value="FAD/NAD-bd_sf"/>
</dbReference>
<protein>
    <submittedName>
        <fullName evidence="5">Thioredoxin reductase</fullName>
    </submittedName>
</protein>
<evidence type="ECO:0000256" key="1">
    <source>
        <dbReference type="ARBA" id="ARBA00022630"/>
    </source>
</evidence>
<dbReference type="Pfam" id="PF07992">
    <property type="entry name" value="Pyr_redox_2"/>
    <property type="match status" value="1"/>
</dbReference>
<dbReference type="Proteomes" id="UP000031890">
    <property type="component" value="Chromosome"/>
</dbReference>
<evidence type="ECO:0000313" key="5">
    <source>
        <dbReference type="EMBL" id="AJI77676.1"/>
    </source>
</evidence>
<feature type="domain" description="FAD/NAD(P)-binding" evidence="4">
    <location>
        <begin position="5"/>
        <end position="281"/>
    </location>
</feature>